<evidence type="ECO:0000259" key="7">
    <source>
        <dbReference type="PROSITE" id="PS51866"/>
    </source>
</evidence>
<comment type="caution">
    <text evidence="8">The sequence shown here is derived from an EMBL/GenBank/DDBJ whole genome shotgun (WGS) entry which is preliminary data.</text>
</comment>
<evidence type="ECO:0000256" key="3">
    <source>
        <dbReference type="ARBA" id="ARBA00022505"/>
    </source>
</evidence>
<evidence type="ECO:0000313" key="9">
    <source>
        <dbReference type="Proteomes" id="UP001365405"/>
    </source>
</evidence>
<sequence length="284" mass="29888">MAEPAGAPARSPGQPAAPRLTGRLEVDTDLGTFLGDTRVRLLEAIDTHGSILQAARHVPLSYKAAWDAVDAMNNLADQPLVARSTGGKAGGGTRLTEHGRRVIALYRAMQAEYQAALDRLSAQFAALPEGDARSFQRLLRRMAVRTSARNQFVGTVCALREGPVDFEVRVRLDDALEIAAVVTRESAETLGLALGSEVIALVKASSLLVFTDAALRISARNQLWGTVARVVDGPVNAEVVMDLGAGRSAVAVVTRDAVAALGLAEGVRACAAFKVSSVILAVID</sequence>
<comment type="similarity">
    <text evidence="1 5">Belongs to the ModE family.</text>
</comment>
<dbReference type="InterPro" id="IPR005116">
    <property type="entry name" value="Transp-assoc_OB_typ1"/>
</dbReference>
<dbReference type="SUPFAM" id="SSF46785">
    <property type="entry name" value="Winged helix' DNA-binding domain"/>
    <property type="match status" value="1"/>
</dbReference>
<dbReference type="NCBIfam" id="TIGR00638">
    <property type="entry name" value="Mop"/>
    <property type="match status" value="2"/>
</dbReference>
<protein>
    <submittedName>
        <fullName evidence="8">TOBE domain-containing protein</fullName>
    </submittedName>
</protein>
<feature type="domain" description="Mop" evidence="7">
    <location>
        <begin position="145"/>
        <end position="211"/>
    </location>
</feature>
<dbReference type="Gene3D" id="2.40.50.100">
    <property type="match status" value="2"/>
</dbReference>
<feature type="region of interest" description="Disordered" evidence="6">
    <location>
        <begin position="1"/>
        <end position="21"/>
    </location>
</feature>
<dbReference type="EMBL" id="JBBUTH010000002">
    <property type="protein sequence ID" value="MEK8049602.1"/>
    <property type="molecule type" value="Genomic_DNA"/>
</dbReference>
<name>A0ABU9CCK5_9BURK</name>
<dbReference type="RefSeq" id="WP_341409283.1">
    <property type="nucleotide sequence ID" value="NZ_JBBUTH010000002.1"/>
</dbReference>
<dbReference type="PANTHER" id="PTHR30432">
    <property type="entry name" value="TRANSCRIPTIONAL REGULATOR MODE"/>
    <property type="match status" value="1"/>
</dbReference>
<keyword evidence="3 5" id="KW-0500">Molybdenum</keyword>
<dbReference type="InterPro" id="IPR016462">
    <property type="entry name" value="ModE"/>
</dbReference>
<dbReference type="SUPFAM" id="SSF50331">
    <property type="entry name" value="MOP-like"/>
    <property type="match status" value="2"/>
</dbReference>
<dbReference type="InterPro" id="IPR003725">
    <property type="entry name" value="ModE-bd_N"/>
</dbReference>
<dbReference type="PROSITE" id="PS51866">
    <property type="entry name" value="MOP"/>
    <property type="match status" value="2"/>
</dbReference>
<reference evidence="8 9" key="1">
    <citation type="submission" date="2024-04" db="EMBL/GenBank/DDBJ databases">
        <title>Novel species of the genus Ideonella isolated from streams.</title>
        <authorList>
            <person name="Lu H."/>
        </authorList>
    </citation>
    <scope>NUCLEOTIDE SEQUENCE [LARGE SCALE GENOMIC DNA]</scope>
    <source>
        <strain evidence="8 9">DXS22W</strain>
    </source>
</reference>
<dbReference type="NCBIfam" id="TIGR00637">
    <property type="entry name" value="ModE_repress"/>
    <property type="match status" value="1"/>
</dbReference>
<keyword evidence="4" id="KW-0677">Repeat</keyword>
<evidence type="ECO:0000256" key="6">
    <source>
        <dbReference type="SAM" id="MobiDB-lite"/>
    </source>
</evidence>
<dbReference type="InterPro" id="IPR004606">
    <property type="entry name" value="Mop_domain"/>
</dbReference>
<evidence type="ECO:0000256" key="4">
    <source>
        <dbReference type="ARBA" id="ARBA00022737"/>
    </source>
</evidence>
<gene>
    <name evidence="8" type="ORF">AACH10_05065</name>
</gene>
<evidence type="ECO:0000256" key="5">
    <source>
        <dbReference type="PIRNR" id="PIRNR005763"/>
    </source>
</evidence>
<keyword evidence="9" id="KW-1185">Reference proteome</keyword>
<evidence type="ECO:0000256" key="1">
    <source>
        <dbReference type="ARBA" id="ARBA00008110"/>
    </source>
</evidence>
<organism evidence="8 9">
    <name type="scientific">Pseudaquabacterium inlustre</name>
    <dbReference type="NCBI Taxonomy" id="2984192"/>
    <lineage>
        <taxon>Bacteria</taxon>
        <taxon>Pseudomonadati</taxon>
        <taxon>Pseudomonadota</taxon>
        <taxon>Betaproteobacteria</taxon>
        <taxon>Burkholderiales</taxon>
        <taxon>Sphaerotilaceae</taxon>
        <taxon>Pseudaquabacterium</taxon>
    </lineage>
</organism>
<dbReference type="Proteomes" id="UP001365405">
    <property type="component" value="Unassembled WGS sequence"/>
</dbReference>
<proteinExistence type="inferred from homology"/>
<dbReference type="InterPro" id="IPR036390">
    <property type="entry name" value="WH_DNA-bd_sf"/>
</dbReference>
<feature type="domain" description="Mop" evidence="7">
    <location>
        <begin position="216"/>
        <end position="282"/>
    </location>
</feature>
<dbReference type="InterPro" id="IPR000847">
    <property type="entry name" value="LysR_HTH_N"/>
</dbReference>
<dbReference type="PIRSF" id="PIRSF005763">
    <property type="entry name" value="Txn_reg_ModE"/>
    <property type="match status" value="1"/>
</dbReference>
<dbReference type="InterPro" id="IPR036388">
    <property type="entry name" value="WH-like_DNA-bd_sf"/>
</dbReference>
<keyword evidence="2 5" id="KW-0813">Transport</keyword>
<dbReference type="InterPro" id="IPR008995">
    <property type="entry name" value="Mo/tungstate-bd_C_term_dom"/>
</dbReference>
<evidence type="ECO:0000256" key="2">
    <source>
        <dbReference type="ARBA" id="ARBA00022448"/>
    </source>
</evidence>
<dbReference type="Gene3D" id="1.10.10.10">
    <property type="entry name" value="Winged helix-like DNA-binding domain superfamily/Winged helix DNA-binding domain"/>
    <property type="match status" value="1"/>
</dbReference>
<dbReference type="PANTHER" id="PTHR30432:SF1">
    <property type="entry name" value="DNA-BINDING TRANSCRIPTIONAL DUAL REGULATOR MODE"/>
    <property type="match status" value="1"/>
</dbReference>
<dbReference type="Pfam" id="PF00126">
    <property type="entry name" value="HTH_1"/>
    <property type="match status" value="1"/>
</dbReference>
<evidence type="ECO:0000313" key="8">
    <source>
        <dbReference type="EMBL" id="MEK8049602.1"/>
    </source>
</evidence>
<dbReference type="InterPro" id="IPR051815">
    <property type="entry name" value="Molybdate_resp_trans_reg"/>
</dbReference>
<accession>A0ABU9CCK5</accession>
<dbReference type="Pfam" id="PF03459">
    <property type="entry name" value="TOBE"/>
    <property type="match status" value="2"/>
</dbReference>